<dbReference type="Proteomes" id="UP000023152">
    <property type="component" value="Unassembled WGS sequence"/>
</dbReference>
<keyword evidence="1" id="KW-0812">Transmembrane</keyword>
<dbReference type="EMBL" id="ASPP01033894">
    <property type="protein sequence ID" value="ETO03217.1"/>
    <property type="molecule type" value="Genomic_DNA"/>
</dbReference>
<dbReference type="AlphaFoldDB" id="X6LPZ1"/>
<keyword evidence="3" id="KW-1185">Reference proteome</keyword>
<organism evidence="2 3">
    <name type="scientific">Reticulomyxa filosa</name>
    <dbReference type="NCBI Taxonomy" id="46433"/>
    <lineage>
        <taxon>Eukaryota</taxon>
        <taxon>Sar</taxon>
        <taxon>Rhizaria</taxon>
        <taxon>Retaria</taxon>
        <taxon>Foraminifera</taxon>
        <taxon>Monothalamids</taxon>
        <taxon>Reticulomyxidae</taxon>
        <taxon>Reticulomyxa</taxon>
    </lineage>
</organism>
<evidence type="ECO:0000313" key="3">
    <source>
        <dbReference type="Proteomes" id="UP000023152"/>
    </source>
</evidence>
<evidence type="ECO:0008006" key="4">
    <source>
        <dbReference type="Google" id="ProtNLM"/>
    </source>
</evidence>
<reference evidence="2 3" key="1">
    <citation type="journal article" date="2013" name="Curr. Biol.">
        <title>The Genome of the Foraminiferan Reticulomyxa filosa.</title>
        <authorList>
            <person name="Glockner G."/>
            <person name="Hulsmann N."/>
            <person name="Schleicher M."/>
            <person name="Noegel A.A."/>
            <person name="Eichinger L."/>
            <person name="Gallinger C."/>
            <person name="Pawlowski J."/>
            <person name="Sierra R."/>
            <person name="Euteneuer U."/>
            <person name="Pillet L."/>
            <person name="Moustafa A."/>
            <person name="Platzer M."/>
            <person name="Groth M."/>
            <person name="Szafranski K."/>
            <person name="Schliwa M."/>
        </authorList>
    </citation>
    <scope>NUCLEOTIDE SEQUENCE [LARGE SCALE GENOMIC DNA]</scope>
</reference>
<keyword evidence="1" id="KW-0472">Membrane</keyword>
<evidence type="ECO:0000313" key="2">
    <source>
        <dbReference type="EMBL" id="ETO03217.1"/>
    </source>
</evidence>
<proteinExistence type="predicted"/>
<evidence type="ECO:0000256" key="1">
    <source>
        <dbReference type="SAM" id="Phobius"/>
    </source>
</evidence>
<sequence length="163" mass="19374">MICHNCLTCSKFRSTAYYKKNSEKHKLIPRNVIIIHLFSGGIKQITASIVQKILQKVFKSKKKKTKQLKLSKYPQHELLCSRNNFPKQSQRSKQHSANCQQFFFFLIGLLFSFFFGFLKKGYKLRHIHLILIEKTFRKMAVRELFDGLKKEDETVTEEEQRKQ</sequence>
<feature type="non-terminal residue" evidence="2">
    <location>
        <position position="163"/>
    </location>
</feature>
<accession>X6LPZ1</accession>
<name>X6LPZ1_RETFI</name>
<keyword evidence="1" id="KW-1133">Transmembrane helix</keyword>
<feature type="transmembrane region" description="Helical" evidence="1">
    <location>
        <begin position="102"/>
        <end position="118"/>
    </location>
</feature>
<gene>
    <name evidence="2" type="ORF">RFI_34193</name>
</gene>
<protein>
    <recommendedName>
        <fullName evidence="4">Transmembrane protein</fullName>
    </recommendedName>
</protein>
<comment type="caution">
    <text evidence="2">The sequence shown here is derived from an EMBL/GenBank/DDBJ whole genome shotgun (WGS) entry which is preliminary data.</text>
</comment>